<evidence type="ECO:0000256" key="6">
    <source>
        <dbReference type="ARBA" id="ARBA00022692"/>
    </source>
</evidence>
<protein>
    <recommendedName>
        <fullName evidence="3">histidine kinase</fullName>
        <ecNumber evidence="3">2.7.13.3</ecNumber>
    </recommendedName>
</protein>
<dbReference type="SMART" id="SM00911">
    <property type="entry name" value="HWE_HK"/>
    <property type="match status" value="1"/>
</dbReference>
<keyword evidence="5" id="KW-0808">Transferase</keyword>
<dbReference type="PROSITE" id="PS50839">
    <property type="entry name" value="CHASE"/>
    <property type="match status" value="1"/>
</dbReference>
<dbReference type="Gene3D" id="3.30.450.350">
    <property type="entry name" value="CHASE domain"/>
    <property type="match status" value="1"/>
</dbReference>
<evidence type="ECO:0000256" key="10">
    <source>
        <dbReference type="ARBA" id="ARBA00022989"/>
    </source>
</evidence>
<evidence type="ECO:0000256" key="3">
    <source>
        <dbReference type="ARBA" id="ARBA00012438"/>
    </source>
</evidence>
<dbReference type="PANTHER" id="PTHR41523">
    <property type="entry name" value="TWO-COMPONENT SYSTEM SENSOR PROTEIN"/>
    <property type="match status" value="1"/>
</dbReference>
<keyword evidence="4" id="KW-0597">Phosphoprotein</keyword>
<dbReference type="EC" id="2.7.13.3" evidence="3"/>
<keyword evidence="8" id="KW-0418">Kinase</keyword>
<evidence type="ECO:0000259" key="13">
    <source>
        <dbReference type="PROSITE" id="PS50839"/>
    </source>
</evidence>
<gene>
    <name evidence="14" type="ORF">ACFOM8_20805</name>
</gene>
<dbReference type="Pfam" id="PF03924">
    <property type="entry name" value="CHASE"/>
    <property type="match status" value="1"/>
</dbReference>
<keyword evidence="6 12" id="KW-0812">Transmembrane</keyword>
<evidence type="ECO:0000256" key="11">
    <source>
        <dbReference type="ARBA" id="ARBA00023136"/>
    </source>
</evidence>
<comment type="subcellular location">
    <subcellularLocation>
        <location evidence="2">Membrane</location>
    </subcellularLocation>
</comment>
<evidence type="ECO:0000256" key="8">
    <source>
        <dbReference type="ARBA" id="ARBA00022777"/>
    </source>
</evidence>
<evidence type="ECO:0000313" key="15">
    <source>
        <dbReference type="Proteomes" id="UP001595539"/>
    </source>
</evidence>
<comment type="caution">
    <text evidence="14">The sequence shown here is derived from an EMBL/GenBank/DDBJ whole genome shotgun (WGS) entry which is preliminary data.</text>
</comment>
<dbReference type="InterPro" id="IPR006189">
    <property type="entry name" value="CHASE_dom"/>
</dbReference>
<keyword evidence="11 12" id="KW-0472">Membrane</keyword>
<evidence type="ECO:0000256" key="1">
    <source>
        <dbReference type="ARBA" id="ARBA00000085"/>
    </source>
</evidence>
<evidence type="ECO:0000256" key="5">
    <source>
        <dbReference type="ARBA" id="ARBA00022679"/>
    </source>
</evidence>
<reference evidence="15" key="1">
    <citation type="journal article" date="2019" name="Int. J. Syst. Evol. Microbiol.">
        <title>The Global Catalogue of Microorganisms (GCM) 10K type strain sequencing project: providing services to taxonomists for standard genome sequencing and annotation.</title>
        <authorList>
            <consortium name="The Broad Institute Genomics Platform"/>
            <consortium name="The Broad Institute Genome Sequencing Center for Infectious Disease"/>
            <person name="Wu L."/>
            <person name="Ma J."/>
        </authorList>
    </citation>
    <scope>NUCLEOTIDE SEQUENCE [LARGE SCALE GENOMIC DNA]</scope>
    <source>
        <strain evidence="15">KCTC 42473</strain>
    </source>
</reference>
<dbReference type="RefSeq" id="WP_377764275.1">
    <property type="nucleotide sequence ID" value="NZ_JBHRXY010000048.1"/>
</dbReference>
<evidence type="ECO:0000256" key="12">
    <source>
        <dbReference type="SAM" id="Phobius"/>
    </source>
</evidence>
<feature type="domain" description="CHASE" evidence="13">
    <location>
        <begin position="126"/>
        <end position="224"/>
    </location>
</feature>
<dbReference type="InterPro" id="IPR042240">
    <property type="entry name" value="CHASE_sf"/>
</dbReference>
<dbReference type="InterPro" id="IPR036890">
    <property type="entry name" value="HATPase_C_sf"/>
</dbReference>
<accession>A0ABV7U9T9</accession>
<keyword evidence="15" id="KW-1185">Reference proteome</keyword>
<dbReference type="Pfam" id="PF07536">
    <property type="entry name" value="HWE_HK"/>
    <property type="match status" value="1"/>
</dbReference>
<dbReference type="Gene3D" id="3.30.565.10">
    <property type="entry name" value="Histidine kinase-like ATPase, C-terminal domain"/>
    <property type="match status" value="1"/>
</dbReference>
<evidence type="ECO:0000256" key="4">
    <source>
        <dbReference type="ARBA" id="ARBA00022553"/>
    </source>
</evidence>
<name>A0ABV7U9T9_9RHOB</name>
<evidence type="ECO:0000256" key="9">
    <source>
        <dbReference type="ARBA" id="ARBA00022840"/>
    </source>
</evidence>
<evidence type="ECO:0000256" key="2">
    <source>
        <dbReference type="ARBA" id="ARBA00004370"/>
    </source>
</evidence>
<evidence type="ECO:0000313" key="14">
    <source>
        <dbReference type="EMBL" id="MFC3631867.1"/>
    </source>
</evidence>
<organism evidence="14 15">
    <name type="scientific">Paracoccus angustae</name>
    <dbReference type="NCBI Taxonomy" id="1671480"/>
    <lineage>
        <taxon>Bacteria</taxon>
        <taxon>Pseudomonadati</taxon>
        <taxon>Pseudomonadota</taxon>
        <taxon>Alphaproteobacteria</taxon>
        <taxon>Rhodobacterales</taxon>
        <taxon>Paracoccaceae</taxon>
        <taxon>Paracoccus</taxon>
    </lineage>
</organism>
<dbReference type="InterPro" id="IPR011102">
    <property type="entry name" value="Sig_transdc_His_kinase_HWE"/>
</dbReference>
<dbReference type="EMBL" id="JBHRXY010000048">
    <property type="protein sequence ID" value="MFC3631867.1"/>
    <property type="molecule type" value="Genomic_DNA"/>
</dbReference>
<dbReference type="Proteomes" id="UP001595539">
    <property type="component" value="Unassembled WGS sequence"/>
</dbReference>
<feature type="transmembrane region" description="Helical" evidence="12">
    <location>
        <begin position="293"/>
        <end position="312"/>
    </location>
</feature>
<dbReference type="PANTHER" id="PTHR41523:SF8">
    <property type="entry name" value="ETHYLENE RESPONSE SENSOR PROTEIN"/>
    <property type="match status" value="1"/>
</dbReference>
<keyword evidence="9" id="KW-0067">ATP-binding</keyword>
<proteinExistence type="predicted"/>
<comment type="catalytic activity">
    <reaction evidence="1">
        <text>ATP + protein L-histidine = ADP + protein N-phospho-L-histidine.</text>
        <dbReference type="EC" id="2.7.13.3"/>
    </reaction>
</comment>
<keyword evidence="10 12" id="KW-1133">Transmembrane helix</keyword>
<keyword evidence="7" id="KW-0547">Nucleotide-binding</keyword>
<dbReference type="SMART" id="SM01079">
    <property type="entry name" value="CHASE"/>
    <property type="match status" value="1"/>
</dbReference>
<sequence length="529" mass="57697">MSRLPLAVATILSLVGTGLTWNIYRIEVTAQQAAFDVLAQRTARRVEIRIRQHIALLTATRAFLETHPGSRKREVFAAFVAGLDLQGQYAGLQGIGLAQLLPPATDDSIEASLRNNYGAFVEVWPDPVPGLRTAIVLLEPHDARNHAALGFDMSTEAHRRRAMLQALEKGEPVATAPVELVQEITHDVQAGILIYMPLPKTDRTGPEGFVYAPLRMGDLFTAALAGSDLPIELRVEDALTPDRPLFESQGYPTAAAGEALASENRLQIAGRDWILSARPGSEFDDDGPLRDTFVSGIIFTLLVLTTTFAVYWQGLAIERSRALAQMARSNAEQKDLLMREMVHRLKNMLARVSGIARQTARETSDKTEMVSRLTARLQAMAAAQDLLIASGTDATTLEDLLCAETDQIGQISTRLSGPAVVLTAQQTHALALVFHELATNALKYGAGIQEKGRLDINWAVEQRQEGHQLRLLWQENISLTATPMSGPGSGSSSGFGTRLLALMVEEELSGTIERRFSDGELTVEIRVPL</sequence>
<evidence type="ECO:0000256" key="7">
    <source>
        <dbReference type="ARBA" id="ARBA00022741"/>
    </source>
</evidence>